<dbReference type="AlphaFoldDB" id="A0ABD5ZWZ4"/>
<dbReference type="GeneID" id="96953105"/>
<feature type="compositionally biased region" description="Low complexity" evidence="1">
    <location>
        <begin position="177"/>
        <end position="186"/>
    </location>
</feature>
<dbReference type="RefSeq" id="WP_379702979.1">
    <property type="nucleotide sequence ID" value="NZ_JBHTAT010000001.1"/>
</dbReference>
<name>A0ABD5ZWZ4_9EURY</name>
<evidence type="ECO:0000313" key="3">
    <source>
        <dbReference type="Proteomes" id="UP001596434"/>
    </source>
</evidence>
<gene>
    <name evidence="2" type="ORF">ACFQKE_05605</name>
</gene>
<reference evidence="2 3" key="1">
    <citation type="journal article" date="2019" name="Int. J. Syst. Evol. Microbiol.">
        <title>The Global Catalogue of Microorganisms (GCM) 10K type strain sequencing project: providing services to taxonomists for standard genome sequencing and annotation.</title>
        <authorList>
            <consortium name="The Broad Institute Genomics Platform"/>
            <consortium name="The Broad Institute Genome Sequencing Center for Infectious Disease"/>
            <person name="Wu L."/>
            <person name="Ma J."/>
        </authorList>
    </citation>
    <scope>NUCLEOTIDE SEQUENCE [LARGE SCALE GENOMIC DNA]</scope>
    <source>
        <strain evidence="2 3">GX21</strain>
    </source>
</reference>
<sequence>MSATKPLAILLAVLVAATGVGAAAGSTYDTGRDAYGMETTLDDGTVSVTVTRGDAGVENVSVAVDGESVGETDANGTVTVDRPDDDSFEVTVETASAELKGEYVVENGSLALEKSEFEMEDDAEENESEEDESEEEADESEEDESEEEADESEEDESEEEADESEEGAADEDDENATAEADASANARAGASAQQGPPASLSERVPGHVAAIQDLLGSFLSGNLGAFGPATSGAAR</sequence>
<proteinExistence type="predicted"/>
<feature type="compositionally biased region" description="Acidic residues" evidence="1">
    <location>
        <begin position="118"/>
        <end position="176"/>
    </location>
</feature>
<comment type="caution">
    <text evidence="2">The sequence shown here is derived from an EMBL/GenBank/DDBJ whole genome shotgun (WGS) entry which is preliminary data.</text>
</comment>
<accession>A0ABD5ZWZ4</accession>
<evidence type="ECO:0000313" key="2">
    <source>
        <dbReference type="EMBL" id="MFC7254781.1"/>
    </source>
</evidence>
<evidence type="ECO:0000256" key="1">
    <source>
        <dbReference type="SAM" id="MobiDB-lite"/>
    </source>
</evidence>
<feature type="region of interest" description="Disordered" evidence="1">
    <location>
        <begin position="112"/>
        <end position="204"/>
    </location>
</feature>
<dbReference type="EMBL" id="JBHTAT010000001">
    <property type="protein sequence ID" value="MFC7254781.1"/>
    <property type="molecule type" value="Genomic_DNA"/>
</dbReference>
<keyword evidence="3" id="KW-1185">Reference proteome</keyword>
<organism evidence="2 3">
    <name type="scientific">Haloplanus litoreus</name>
    <dbReference type="NCBI Taxonomy" id="767515"/>
    <lineage>
        <taxon>Archaea</taxon>
        <taxon>Methanobacteriati</taxon>
        <taxon>Methanobacteriota</taxon>
        <taxon>Stenosarchaea group</taxon>
        <taxon>Halobacteria</taxon>
        <taxon>Halobacteriales</taxon>
        <taxon>Haloferacaceae</taxon>
        <taxon>Haloplanus</taxon>
    </lineage>
</organism>
<dbReference type="Proteomes" id="UP001596434">
    <property type="component" value="Unassembled WGS sequence"/>
</dbReference>
<protein>
    <submittedName>
        <fullName evidence="2">Uncharacterized protein</fullName>
    </submittedName>
</protein>